<evidence type="ECO:0000313" key="3">
    <source>
        <dbReference type="Proteomes" id="UP000054995"/>
    </source>
</evidence>
<dbReference type="Proteomes" id="UP000054995">
    <property type="component" value="Unassembled WGS sequence"/>
</dbReference>
<evidence type="ECO:0000256" key="1">
    <source>
        <dbReference type="SAM" id="Phobius"/>
    </source>
</evidence>
<comment type="caution">
    <text evidence="2">The sequence shown here is derived from an EMBL/GenBank/DDBJ whole genome shotgun (WGS) entry which is preliminary data.</text>
</comment>
<proteinExistence type="predicted"/>
<keyword evidence="1" id="KW-0812">Transmembrane</keyword>
<keyword evidence="3" id="KW-1185">Reference proteome</keyword>
<dbReference type="AlphaFoldDB" id="A0A0V1FFZ4"/>
<reference evidence="2 3" key="1">
    <citation type="submission" date="2015-01" db="EMBL/GenBank/DDBJ databases">
        <title>Evolution of Trichinella species and genotypes.</title>
        <authorList>
            <person name="Korhonen P.K."/>
            <person name="Edoardo P."/>
            <person name="Giuseppe L.R."/>
            <person name="Gasser R.B."/>
        </authorList>
    </citation>
    <scope>NUCLEOTIDE SEQUENCE [LARGE SCALE GENOMIC DNA]</scope>
    <source>
        <strain evidence="2">ISS470</strain>
    </source>
</reference>
<protein>
    <submittedName>
        <fullName evidence="2">Uncharacterized protein</fullName>
    </submittedName>
</protein>
<dbReference type="EMBL" id="JYDT01000105">
    <property type="protein sequence ID" value="KRY84821.1"/>
    <property type="molecule type" value="Genomic_DNA"/>
</dbReference>
<sequence>MPLRMRTFIMEWNVVTERIFLTMMHILLSKFLIIDVMYTMNIYITVAAYDDFKTNEKCVVKCNIIWDALREKVINILIIKLFLEECISPLNEQAAYNSLDCILLELG</sequence>
<name>A0A0V1FFZ4_TRIPS</name>
<keyword evidence="1" id="KW-1133">Transmembrane helix</keyword>
<gene>
    <name evidence="2" type="ORF">T4D_14826</name>
</gene>
<feature type="transmembrane region" description="Helical" evidence="1">
    <location>
        <begin position="27"/>
        <end position="49"/>
    </location>
</feature>
<keyword evidence="1" id="KW-0472">Membrane</keyword>
<organism evidence="2 3">
    <name type="scientific">Trichinella pseudospiralis</name>
    <name type="common">Parasitic roundworm</name>
    <dbReference type="NCBI Taxonomy" id="6337"/>
    <lineage>
        <taxon>Eukaryota</taxon>
        <taxon>Metazoa</taxon>
        <taxon>Ecdysozoa</taxon>
        <taxon>Nematoda</taxon>
        <taxon>Enoplea</taxon>
        <taxon>Dorylaimia</taxon>
        <taxon>Trichinellida</taxon>
        <taxon>Trichinellidae</taxon>
        <taxon>Trichinella</taxon>
    </lineage>
</organism>
<evidence type="ECO:0000313" key="2">
    <source>
        <dbReference type="EMBL" id="KRY84821.1"/>
    </source>
</evidence>
<accession>A0A0V1FFZ4</accession>